<comment type="caution">
    <text evidence="1">The sequence shown here is derived from an EMBL/GenBank/DDBJ whole genome shotgun (WGS) entry which is preliminary data.</text>
</comment>
<name>A0A015W8L0_BACFG</name>
<evidence type="ECO:0000313" key="2">
    <source>
        <dbReference type="Proteomes" id="UP000020529"/>
    </source>
</evidence>
<evidence type="ECO:0000313" key="1">
    <source>
        <dbReference type="EMBL" id="EXY76825.1"/>
    </source>
</evidence>
<dbReference type="Proteomes" id="UP000020529">
    <property type="component" value="Unassembled WGS sequence"/>
</dbReference>
<dbReference type="PATRIC" id="fig|1339315.3.peg.251"/>
<protein>
    <submittedName>
        <fullName evidence="1">Uncharacterized protein</fullName>
    </submittedName>
</protein>
<dbReference type="AlphaFoldDB" id="A0A015W8L0"/>
<reference evidence="1 2" key="1">
    <citation type="submission" date="2014-02" db="EMBL/GenBank/DDBJ databases">
        <authorList>
            <person name="Sears C."/>
            <person name="Carroll K."/>
            <person name="Sack B.R."/>
            <person name="Qadri F."/>
            <person name="Myers L.L."/>
            <person name="Chung G.-T."/>
            <person name="Escheverria P."/>
            <person name="Fraser C.M."/>
            <person name="Sadzewicz L."/>
            <person name="Shefchek K.A."/>
            <person name="Tallon L."/>
            <person name="Das S.P."/>
            <person name="Daugherty S."/>
            <person name="Mongodin E.F."/>
        </authorList>
    </citation>
    <scope>NUCLEOTIDE SEQUENCE [LARGE SCALE GENOMIC DNA]</scope>
    <source>
        <strain evidence="2">3988T(B)14</strain>
    </source>
</reference>
<proteinExistence type="predicted"/>
<accession>A0A015W8L0</accession>
<organism evidence="1 2">
    <name type="scientific">Bacteroides fragilis str. 3988T(B)14</name>
    <dbReference type="NCBI Taxonomy" id="1339315"/>
    <lineage>
        <taxon>Bacteria</taxon>
        <taxon>Pseudomonadati</taxon>
        <taxon>Bacteroidota</taxon>
        <taxon>Bacteroidia</taxon>
        <taxon>Bacteroidales</taxon>
        <taxon>Bacteroidaceae</taxon>
        <taxon>Bacteroides</taxon>
    </lineage>
</organism>
<sequence length="42" mass="4721">MFRNKGKIKVLSPFSSGYENPQKGEGNILPLMILAPTEWITN</sequence>
<gene>
    <name evidence="1" type="ORF">M124_4284</name>
</gene>
<dbReference type="EMBL" id="JGCY01000090">
    <property type="protein sequence ID" value="EXY76825.1"/>
    <property type="molecule type" value="Genomic_DNA"/>
</dbReference>